<dbReference type="OrthoDB" id="943692at2"/>
<dbReference type="SUPFAM" id="SSF89562">
    <property type="entry name" value="RraA-like"/>
    <property type="match status" value="1"/>
</dbReference>
<feature type="binding site" evidence="9">
    <location>
        <position position="97"/>
    </location>
    <ligand>
        <name>substrate</name>
    </ligand>
</feature>
<feature type="binding site" evidence="9">
    <location>
        <begin position="75"/>
        <end position="78"/>
    </location>
    <ligand>
        <name>substrate</name>
    </ligand>
</feature>
<keyword evidence="5 9" id="KW-0479">Metal-binding</keyword>
<organism evidence="11 12">
    <name type="scientific">Pseudomonas oryzihabitans</name>
    <dbReference type="NCBI Taxonomy" id="47885"/>
    <lineage>
        <taxon>Bacteria</taxon>
        <taxon>Pseudomonadati</taxon>
        <taxon>Pseudomonadota</taxon>
        <taxon>Gammaproteobacteria</taxon>
        <taxon>Pseudomonadales</taxon>
        <taxon>Pseudomonadaceae</taxon>
        <taxon>Pseudomonas</taxon>
    </lineage>
</organism>
<feature type="binding site" evidence="9">
    <location>
        <position position="98"/>
    </location>
    <ligand>
        <name>Mg(2+)</name>
        <dbReference type="ChEBI" id="CHEBI:18420"/>
    </ligand>
</feature>
<dbReference type="Gene3D" id="3.50.30.40">
    <property type="entry name" value="Ribonuclease E inhibitor RraA/RraA-like"/>
    <property type="match status" value="1"/>
</dbReference>
<dbReference type="GO" id="GO:0051252">
    <property type="term" value="P:regulation of RNA metabolic process"/>
    <property type="evidence" value="ECO:0007669"/>
    <property type="project" value="InterPro"/>
</dbReference>
<reference evidence="11 12" key="1">
    <citation type="submission" date="2016-01" db="EMBL/GenBank/DDBJ databases">
        <title>Annotation of Pseudomonas oryzihabitans USDA-ARS-USMARC-56511.</title>
        <authorList>
            <person name="Harhay G.P."/>
            <person name="Harhay D.M."/>
            <person name="Smith T.P.L."/>
            <person name="Bono J.L."/>
            <person name="Heaton M.P."/>
            <person name="Clawson M.L."/>
            <person name="Chitko-Mckown C.G."/>
            <person name="Capik S.F."/>
            <person name="DeDonder K.D."/>
            <person name="Apley M.D."/>
            <person name="Lubbers B.V."/>
            <person name="White B.J."/>
            <person name="Larson R.L."/>
        </authorList>
    </citation>
    <scope>NUCLEOTIDE SEQUENCE [LARGE SCALE GENOMIC DNA]</scope>
    <source>
        <strain evidence="11 12">USDA-ARS-USMARC-56511</strain>
    </source>
</reference>
<evidence type="ECO:0000256" key="8">
    <source>
        <dbReference type="ARBA" id="ARBA00047973"/>
    </source>
</evidence>
<accession>A0A0U4P0H8</accession>
<evidence type="ECO:0000256" key="1">
    <source>
        <dbReference type="ARBA" id="ARBA00001342"/>
    </source>
</evidence>
<dbReference type="CDD" id="cd16841">
    <property type="entry name" value="RraA_family"/>
    <property type="match status" value="1"/>
</dbReference>
<evidence type="ECO:0000256" key="4">
    <source>
        <dbReference type="ARBA" id="ARBA00011233"/>
    </source>
</evidence>
<protein>
    <recommendedName>
        <fullName evidence="10">4-hydroxy-4-methyl-2-oxoglutarate aldolase</fullName>
        <shortName evidence="10">HMG aldolase</shortName>
        <ecNumber evidence="10">4.1.1.112</ecNumber>
        <ecNumber evidence="10">4.1.3.17</ecNumber>
    </recommendedName>
    <alternativeName>
        <fullName evidence="10">Oxaloacetate decarboxylase</fullName>
    </alternativeName>
</protein>
<dbReference type="RefSeq" id="WP_059314613.1">
    <property type="nucleotide sequence ID" value="NZ_CP013987.1"/>
</dbReference>
<keyword evidence="6 10" id="KW-0456">Lyase</keyword>
<dbReference type="GO" id="GO:0047443">
    <property type="term" value="F:4-hydroxy-4-methyl-2-oxoglutarate aldolase activity"/>
    <property type="evidence" value="ECO:0007669"/>
    <property type="project" value="UniProtKB-EC"/>
</dbReference>
<comment type="cofactor">
    <cofactor evidence="2 10">
        <name>a divalent metal cation</name>
        <dbReference type="ChEBI" id="CHEBI:60240"/>
    </cofactor>
</comment>
<dbReference type="InterPro" id="IPR005493">
    <property type="entry name" value="RraA/RraA-like"/>
</dbReference>
<name>A0A0U4P0H8_9PSED</name>
<comment type="cofactor">
    <cofactor evidence="9">
        <name>Mg(2+)</name>
        <dbReference type="ChEBI" id="CHEBI:18420"/>
    </cofactor>
</comment>
<dbReference type="Pfam" id="PF03737">
    <property type="entry name" value="RraA-like"/>
    <property type="match status" value="1"/>
</dbReference>
<dbReference type="EC" id="4.1.1.112" evidence="10"/>
<keyword evidence="9" id="KW-0460">Magnesium</keyword>
<dbReference type="Proteomes" id="UP000064137">
    <property type="component" value="Chromosome"/>
</dbReference>
<sequence length="157" mass="16736">MTFKTTDLCDDHGDRARVLQPIFQDLGGRQDFAGPALTVRCFEDNSRIKELSQQAGEGRVLVVDGGGSDRCALLGDIIAEDLVKNGWAGALIYGHVRDKAVLAGLPLAVKALGVSPRKSVKRDEGQIGEAVTFAGQTIRSGDQLYADADGVIVLDVR</sequence>
<evidence type="ECO:0000256" key="9">
    <source>
        <dbReference type="PIRSR" id="PIRSR605493-1"/>
    </source>
</evidence>
<comment type="catalytic activity">
    <reaction evidence="1 10">
        <text>4-hydroxy-4-methyl-2-oxoglutarate = 2 pyruvate</text>
        <dbReference type="Rhea" id="RHEA:22748"/>
        <dbReference type="ChEBI" id="CHEBI:15361"/>
        <dbReference type="ChEBI" id="CHEBI:58276"/>
        <dbReference type="EC" id="4.1.3.17"/>
    </reaction>
</comment>
<evidence type="ECO:0000256" key="6">
    <source>
        <dbReference type="ARBA" id="ARBA00023239"/>
    </source>
</evidence>
<evidence type="ECO:0000256" key="3">
    <source>
        <dbReference type="ARBA" id="ARBA00008621"/>
    </source>
</evidence>
<comment type="catalytic activity">
    <reaction evidence="8 10">
        <text>oxaloacetate + H(+) = pyruvate + CO2</text>
        <dbReference type="Rhea" id="RHEA:15641"/>
        <dbReference type="ChEBI" id="CHEBI:15361"/>
        <dbReference type="ChEBI" id="CHEBI:15378"/>
        <dbReference type="ChEBI" id="CHEBI:16452"/>
        <dbReference type="ChEBI" id="CHEBI:16526"/>
        <dbReference type="EC" id="4.1.1.112"/>
    </reaction>
</comment>
<evidence type="ECO:0000256" key="10">
    <source>
        <dbReference type="RuleBase" id="RU004338"/>
    </source>
</evidence>
<dbReference type="KEGG" id="por:APT59_09460"/>
<dbReference type="GO" id="GO:0046872">
    <property type="term" value="F:metal ion binding"/>
    <property type="evidence" value="ECO:0007669"/>
    <property type="project" value="UniProtKB-KW"/>
</dbReference>
<dbReference type="EMBL" id="CP013987">
    <property type="protein sequence ID" value="ALZ84417.1"/>
    <property type="molecule type" value="Genomic_DNA"/>
</dbReference>
<dbReference type="EC" id="4.1.3.17" evidence="10"/>
<comment type="similarity">
    <text evidence="3 10">Belongs to the class II aldolase/RraA-like family.</text>
</comment>
<evidence type="ECO:0000256" key="5">
    <source>
        <dbReference type="ARBA" id="ARBA00022723"/>
    </source>
</evidence>
<proteinExistence type="inferred from homology"/>
<comment type="subunit">
    <text evidence="4 10">Homotrimer.</text>
</comment>
<evidence type="ECO:0000313" key="12">
    <source>
        <dbReference type="Proteomes" id="UP000064137"/>
    </source>
</evidence>
<dbReference type="PANTHER" id="PTHR33254:SF4">
    <property type="entry name" value="4-HYDROXY-4-METHYL-2-OXOGLUTARATE ALDOLASE 3-RELATED"/>
    <property type="match status" value="1"/>
</dbReference>
<dbReference type="AlphaFoldDB" id="A0A0U4P0H8"/>
<evidence type="ECO:0000256" key="2">
    <source>
        <dbReference type="ARBA" id="ARBA00001968"/>
    </source>
</evidence>
<comment type="function">
    <text evidence="7 10">Catalyzes the aldol cleavage of 4-hydroxy-4-methyl-2-oxoglutarate (HMG) into 2 molecules of pyruvate. Also contains a secondary oxaloacetate (OAA) decarboxylase activity due to the common pyruvate enolate transition state formed following C-C bond cleavage in the retro-aldol and decarboxylation reactions.</text>
</comment>
<dbReference type="GO" id="GO:0008428">
    <property type="term" value="F:ribonuclease inhibitor activity"/>
    <property type="evidence" value="ECO:0007669"/>
    <property type="project" value="InterPro"/>
</dbReference>
<evidence type="ECO:0000256" key="7">
    <source>
        <dbReference type="ARBA" id="ARBA00025046"/>
    </source>
</evidence>
<dbReference type="InterPro" id="IPR036704">
    <property type="entry name" value="RraA/RraA-like_sf"/>
</dbReference>
<gene>
    <name evidence="11" type="ORF">APT59_09460</name>
</gene>
<dbReference type="NCBIfam" id="NF006875">
    <property type="entry name" value="PRK09372.1"/>
    <property type="match status" value="1"/>
</dbReference>
<dbReference type="PANTHER" id="PTHR33254">
    <property type="entry name" value="4-HYDROXY-4-METHYL-2-OXOGLUTARATE ALDOLASE 3-RELATED"/>
    <property type="match status" value="1"/>
</dbReference>
<dbReference type="InterPro" id="IPR010203">
    <property type="entry name" value="RraA"/>
</dbReference>
<dbReference type="NCBIfam" id="TIGR01935">
    <property type="entry name" value="NOT-MenG"/>
    <property type="match status" value="1"/>
</dbReference>
<evidence type="ECO:0000313" key="11">
    <source>
        <dbReference type="EMBL" id="ALZ84417.1"/>
    </source>
</evidence>
<dbReference type="GO" id="GO:0008948">
    <property type="term" value="F:oxaloacetate decarboxylase activity"/>
    <property type="evidence" value="ECO:0007669"/>
    <property type="project" value="UniProtKB-EC"/>
</dbReference>